<evidence type="ECO:0000259" key="1">
    <source>
        <dbReference type="Pfam" id="PF13619"/>
    </source>
</evidence>
<proteinExistence type="predicted"/>
<protein>
    <submittedName>
        <fullName evidence="2">KTSC domain-containing protein</fullName>
    </submittedName>
</protein>
<dbReference type="RefSeq" id="WP_310838974.1">
    <property type="nucleotide sequence ID" value="NZ_JAVLSM010000024.1"/>
</dbReference>
<name>A0AAE4GDX1_9BURK</name>
<dbReference type="InterPro" id="IPR025309">
    <property type="entry name" value="KTSC_dom"/>
</dbReference>
<comment type="caution">
    <text evidence="2">The sequence shown here is derived from an EMBL/GenBank/DDBJ whole genome shotgun (WGS) entry which is preliminary data.</text>
</comment>
<organism evidence="2">
    <name type="scientific">Herbaspirillum huttiense subsp. nephrolepidis</name>
    <dbReference type="NCBI Taxonomy" id="3075126"/>
    <lineage>
        <taxon>Bacteria</taxon>
        <taxon>Pseudomonadati</taxon>
        <taxon>Pseudomonadota</taxon>
        <taxon>Betaproteobacteria</taxon>
        <taxon>Burkholderiales</taxon>
        <taxon>Oxalobacteraceae</taxon>
        <taxon>Herbaspirillum</taxon>
    </lineage>
</organism>
<feature type="domain" description="KTSC" evidence="1">
    <location>
        <begin position="18"/>
        <end position="78"/>
    </location>
</feature>
<sequence length="89" mass="9692">MITAEAIQQPTIAMDAVESSQIAAIGHDAATNTLAIQFPGKGDKPGSVYHYANFTADDFKAFQEAESKGSFFGKNIKKNTEKYPYTRIS</sequence>
<dbReference type="Pfam" id="PF13619">
    <property type="entry name" value="KTSC"/>
    <property type="match status" value="1"/>
</dbReference>
<accession>A0AAE4GDX1</accession>
<dbReference type="EMBL" id="JAVRAA010000025">
    <property type="protein sequence ID" value="MDT0340669.1"/>
    <property type="molecule type" value="Genomic_DNA"/>
</dbReference>
<evidence type="ECO:0000313" key="2">
    <source>
        <dbReference type="EMBL" id="MDT0340669.1"/>
    </source>
</evidence>
<gene>
    <name evidence="2" type="ORF">RJN63_27820</name>
</gene>
<dbReference type="AlphaFoldDB" id="A0AAE4GDX1"/>
<reference evidence="2" key="1">
    <citation type="submission" date="2023-02" db="EMBL/GenBank/DDBJ databases">
        <title>Description of Herbaspirillum huttiense subsp. nephrolepsisexaltata and Herbaspirillum huttiense subsp. lycopersicon.</title>
        <authorList>
            <person name="Poudel M."/>
            <person name="Sharma A."/>
            <person name="Goss E."/>
            <person name="Tapia J.H."/>
            <person name="Harmon C.M."/>
            <person name="Jones J.B."/>
        </authorList>
    </citation>
    <scope>NUCLEOTIDE SEQUENCE</scope>
    <source>
        <strain evidence="2">NC40101</strain>
    </source>
</reference>